<evidence type="ECO:0000256" key="2">
    <source>
        <dbReference type="PROSITE-ProRule" id="PRU00176"/>
    </source>
</evidence>
<evidence type="ECO:0000259" key="4">
    <source>
        <dbReference type="PROSITE" id="PS50102"/>
    </source>
</evidence>
<keyword evidence="1 2" id="KW-0694">RNA-binding</keyword>
<dbReference type="PROSITE" id="PS50102">
    <property type="entry name" value="RRM"/>
    <property type="match status" value="1"/>
</dbReference>
<dbReference type="InterPro" id="IPR000504">
    <property type="entry name" value="RRM_dom"/>
</dbReference>
<dbReference type="PANTHER" id="PTHR48037">
    <property type="entry name" value="ATPASE E1"/>
    <property type="match status" value="1"/>
</dbReference>
<feature type="domain" description="RRM" evidence="4">
    <location>
        <begin position="9"/>
        <end position="90"/>
    </location>
</feature>
<dbReference type="Proteomes" id="UP000729357">
    <property type="component" value="Unassembled WGS sequence"/>
</dbReference>
<dbReference type="InterPro" id="IPR034168">
    <property type="entry name" value="PPIE_RRM"/>
</dbReference>
<dbReference type="GO" id="GO:0003723">
    <property type="term" value="F:RNA binding"/>
    <property type="evidence" value="ECO:0007669"/>
    <property type="project" value="UniProtKB-UniRule"/>
</dbReference>
<keyword evidence="7" id="KW-1185">Reference proteome</keyword>
<dbReference type="InterPro" id="IPR035979">
    <property type="entry name" value="RBD_domain_sf"/>
</dbReference>
<dbReference type="OrthoDB" id="407442at2759"/>
<dbReference type="EMBL" id="JAHFXS010004180">
    <property type="protein sequence ID" value="KAG9956903.1"/>
    <property type="molecule type" value="Genomic_DNA"/>
</dbReference>
<feature type="region of interest" description="Disordered" evidence="3">
    <location>
        <begin position="116"/>
        <end position="152"/>
    </location>
</feature>
<protein>
    <submittedName>
        <fullName evidence="6">Peptidyl prolyl cis-trans isomerase cyclophilin</fullName>
    </submittedName>
</protein>
<dbReference type="AlphaFoldDB" id="A0A9P8GLL4"/>
<proteinExistence type="predicted"/>
<evidence type="ECO:0000313" key="5">
    <source>
        <dbReference type="EMBL" id="KAG9956903.1"/>
    </source>
</evidence>
<dbReference type="CDD" id="cd12347">
    <property type="entry name" value="RRM_PPIE"/>
    <property type="match status" value="1"/>
</dbReference>
<dbReference type="SUPFAM" id="SSF54928">
    <property type="entry name" value="RNA-binding domain, RBD"/>
    <property type="match status" value="1"/>
</dbReference>
<dbReference type="EMBL" id="JAHFYH010000008">
    <property type="protein sequence ID" value="KAH0228580.1"/>
    <property type="molecule type" value="Genomic_DNA"/>
</dbReference>
<organism evidence="6 8">
    <name type="scientific">Aureobasidium melanogenum</name>
    <name type="common">Aureobasidium pullulans var. melanogenum</name>
    <dbReference type="NCBI Taxonomy" id="46634"/>
    <lineage>
        <taxon>Eukaryota</taxon>
        <taxon>Fungi</taxon>
        <taxon>Dikarya</taxon>
        <taxon>Ascomycota</taxon>
        <taxon>Pezizomycotina</taxon>
        <taxon>Dothideomycetes</taxon>
        <taxon>Dothideomycetidae</taxon>
        <taxon>Dothideales</taxon>
        <taxon>Saccotheciaceae</taxon>
        <taxon>Aureobasidium</taxon>
    </lineage>
</organism>
<evidence type="ECO:0000313" key="6">
    <source>
        <dbReference type="EMBL" id="KAH0228580.1"/>
    </source>
</evidence>
<dbReference type="Pfam" id="PF00076">
    <property type="entry name" value="RRM_1"/>
    <property type="match status" value="1"/>
</dbReference>
<feature type="non-terminal residue" evidence="6">
    <location>
        <position position="1"/>
    </location>
</feature>
<sequence>MSDAPRPKATVYVGGLTSAVDSHTLHNAFIPFGPIVNISLPKPELPSNPEPHRGFGYVEFESPQDAQEAIDNMDQSELFGRVIKVNLAKEQKAEGEGLGSKTAIWEQEGYLAKHAVSDEDRMAARGDEDGHDGPVDPMQGLEGLDVAGPQQA</sequence>
<comment type="caution">
    <text evidence="6">The sequence shown here is derived from an EMBL/GenBank/DDBJ whole genome shotgun (WGS) entry which is preliminary data.</text>
</comment>
<dbReference type="GO" id="GO:0016853">
    <property type="term" value="F:isomerase activity"/>
    <property type="evidence" value="ECO:0007669"/>
    <property type="project" value="UniProtKB-KW"/>
</dbReference>
<feature type="compositionally biased region" description="Basic and acidic residues" evidence="3">
    <location>
        <begin position="116"/>
        <end position="134"/>
    </location>
</feature>
<gene>
    <name evidence="5" type="ORF">KCU98_g17240</name>
    <name evidence="6" type="ORF">KCV03_g1872</name>
</gene>
<name>A0A9P8GLL4_AURME</name>
<evidence type="ECO:0000313" key="7">
    <source>
        <dbReference type="Proteomes" id="UP000729357"/>
    </source>
</evidence>
<dbReference type="SMART" id="SM00360">
    <property type="entry name" value="RRM"/>
    <property type="match status" value="1"/>
</dbReference>
<keyword evidence="6" id="KW-0413">Isomerase</keyword>
<evidence type="ECO:0000313" key="8">
    <source>
        <dbReference type="Proteomes" id="UP000767238"/>
    </source>
</evidence>
<dbReference type="Gene3D" id="3.30.70.330">
    <property type="match status" value="1"/>
</dbReference>
<dbReference type="PANTHER" id="PTHR48037:SF1">
    <property type="entry name" value="RRM DOMAIN-CONTAINING PROTEIN"/>
    <property type="match status" value="1"/>
</dbReference>
<reference evidence="6" key="1">
    <citation type="journal article" date="2021" name="J Fungi (Basel)">
        <title>Virulence traits and population genomics of the black yeast Aureobasidium melanogenum.</title>
        <authorList>
            <person name="Cernosa A."/>
            <person name="Sun X."/>
            <person name="Gostincar C."/>
            <person name="Fang C."/>
            <person name="Gunde-Cimerman N."/>
            <person name="Song Z."/>
        </authorList>
    </citation>
    <scope>NUCLEOTIDE SEQUENCE</scope>
    <source>
        <strain evidence="6">EXF-8016</strain>
        <strain evidence="5">EXF-9298</strain>
    </source>
</reference>
<accession>A0A9P8GLL4</accession>
<dbReference type="Proteomes" id="UP000767238">
    <property type="component" value="Unassembled WGS sequence"/>
</dbReference>
<dbReference type="InterPro" id="IPR012677">
    <property type="entry name" value="Nucleotide-bd_a/b_plait_sf"/>
</dbReference>
<evidence type="ECO:0000256" key="3">
    <source>
        <dbReference type="SAM" id="MobiDB-lite"/>
    </source>
</evidence>
<reference evidence="6" key="2">
    <citation type="submission" date="2021-08" db="EMBL/GenBank/DDBJ databases">
        <authorList>
            <person name="Gostincar C."/>
            <person name="Sun X."/>
            <person name="Song Z."/>
            <person name="Gunde-Cimerman N."/>
        </authorList>
    </citation>
    <scope>NUCLEOTIDE SEQUENCE</scope>
    <source>
        <strain evidence="6">EXF-8016</strain>
        <strain evidence="5">EXF-9298</strain>
    </source>
</reference>
<evidence type="ECO:0000256" key="1">
    <source>
        <dbReference type="ARBA" id="ARBA00022884"/>
    </source>
</evidence>